<keyword evidence="2" id="KW-0812">Transmembrane</keyword>
<feature type="transmembrane region" description="Helical" evidence="2">
    <location>
        <begin position="379"/>
        <end position="396"/>
    </location>
</feature>
<dbReference type="Proteomes" id="UP000694867">
    <property type="component" value="Unplaced"/>
</dbReference>
<organism evidence="3 4">
    <name type="scientific">Galendromus occidentalis</name>
    <name type="common">western predatory mite</name>
    <dbReference type="NCBI Taxonomy" id="34638"/>
    <lineage>
        <taxon>Eukaryota</taxon>
        <taxon>Metazoa</taxon>
        <taxon>Ecdysozoa</taxon>
        <taxon>Arthropoda</taxon>
        <taxon>Chelicerata</taxon>
        <taxon>Arachnida</taxon>
        <taxon>Acari</taxon>
        <taxon>Parasitiformes</taxon>
        <taxon>Mesostigmata</taxon>
        <taxon>Gamasina</taxon>
        <taxon>Phytoseioidea</taxon>
        <taxon>Phytoseiidae</taxon>
        <taxon>Typhlodrominae</taxon>
        <taxon>Galendromus</taxon>
    </lineage>
</organism>
<evidence type="ECO:0000313" key="3">
    <source>
        <dbReference type="Proteomes" id="UP000694867"/>
    </source>
</evidence>
<keyword evidence="2" id="KW-1133">Transmembrane helix</keyword>
<sequence>MSLLQGTTGRSRQNAANKSLNATNIETKSRGDHAEMATHSVIDLRTERQGIVLWKRPLTTTHYFVAELVGLLGDLIAKLWRNKGRVCVALVAFIMCVVAYRLEGGHQHYIKPMERTFLWCIYWVGLGVLSSIGLGTGLHTFLLYLGPHIAAVTLAASTCKSLNFPEPPYPDEIVCPEGETGDVAPGILAIMSKVRLEAFMWGAGTALGELPPYFMARAARISGEMDEEELENLEKIKALEKSDRTQLSLWERAEVAVGKLIEKIGFWGILASASIPNPLFDVAGFMCGHFLVPFRTFFGATLIGKAVIKMHIQKLFVIFVFDEATVEILLNLIKGVPGIGPRIEAPFEEFLQKQKDKFHRRSESSGDGDSMVSQAFEKFVLLMVLYFLVSIVNSMAQNYHKRINRKHSANHAKKY</sequence>
<keyword evidence="3" id="KW-1185">Reference proteome</keyword>
<dbReference type="AlphaFoldDB" id="A0AAJ7L3F5"/>
<gene>
    <name evidence="4" type="primary">LOC100899180</name>
</gene>
<feature type="transmembrane region" description="Helical" evidence="2">
    <location>
        <begin position="122"/>
        <end position="145"/>
    </location>
</feature>
<protein>
    <submittedName>
        <fullName evidence="4">Vacuole membrane protein 1</fullName>
    </submittedName>
</protein>
<accession>A0AAJ7L3F5</accession>
<feature type="region of interest" description="Disordered" evidence="1">
    <location>
        <begin position="1"/>
        <end position="24"/>
    </location>
</feature>
<dbReference type="GeneID" id="100899180"/>
<dbReference type="KEGG" id="goe:100899180"/>
<keyword evidence="2" id="KW-0472">Membrane</keyword>
<evidence type="ECO:0000313" key="4">
    <source>
        <dbReference type="RefSeq" id="XP_018494567.1"/>
    </source>
</evidence>
<proteinExistence type="predicted"/>
<dbReference type="RefSeq" id="XP_018494567.1">
    <property type="nucleotide sequence ID" value="XM_018639051.1"/>
</dbReference>
<reference evidence="4" key="1">
    <citation type="submission" date="2025-08" db="UniProtKB">
        <authorList>
            <consortium name="RefSeq"/>
        </authorList>
    </citation>
    <scope>IDENTIFICATION</scope>
</reference>
<evidence type="ECO:0000256" key="1">
    <source>
        <dbReference type="SAM" id="MobiDB-lite"/>
    </source>
</evidence>
<evidence type="ECO:0000256" key="2">
    <source>
        <dbReference type="SAM" id="Phobius"/>
    </source>
</evidence>
<name>A0AAJ7L3F5_9ACAR</name>